<keyword evidence="1" id="KW-1133">Transmembrane helix</keyword>
<dbReference type="Proteomes" id="UP000786811">
    <property type="component" value="Unassembled WGS sequence"/>
</dbReference>
<gene>
    <name evidence="2" type="ORF">HICCMSTLAB_LOCUS6014</name>
</gene>
<keyword evidence="1" id="KW-0472">Membrane</keyword>
<evidence type="ECO:0000313" key="2">
    <source>
        <dbReference type="EMBL" id="CAG5092280.1"/>
    </source>
</evidence>
<dbReference type="EMBL" id="CAJNRD030001120">
    <property type="protein sequence ID" value="CAG5092280.1"/>
    <property type="molecule type" value="Genomic_DNA"/>
</dbReference>
<keyword evidence="3" id="KW-1185">Reference proteome</keyword>
<evidence type="ECO:0000256" key="1">
    <source>
        <dbReference type="SAM" id="Phobius"/>
    </source>
</evidence>
<organism evidence="2 3">
    <name type="scientific">Cotesia congregata</name>
    <name type="common">Parasitoid wasp</name>
    <name type="synonym">Apanteles congregatus</name>
    <dbReference type="NCBI Taxonomy" id="51543"/>
    <lineage>
        <taxon>Eukaryota</taxon>
        <taxon>Metazoa</taxon>
        <taxon>Ecdysozoa</taxon>
        <taxon>Arthropoda</taxon>
        <taxon>Hexapoda</taxon>
        <taxon>Insecta</taxon>
        <taxon>Pterygota</taxon>
        <taxon>Neoptera</taxon>
        <taxon>Endopterygota</taxon>
        <taxon>Hymenoptera</taxon>
        <taxon>Apocrita</taxon>
        <taxon>Ichneumonoidea</taxon>
        <taxon>Braconidae</taxon>
        <taxon>Microgastrinae</taxon>
        <taxon>Cotesia</taxon>
    </lineage>
</organism>
<dbReference type="AlphaFoldDB" id="A0A8J2HEH9"/>
<keyword evidence="1" id="KW-0812">Transmembrane</keyword>
<feature type="transmembrane region" description="Helical" evidence="1">
    <location>
        <begin position="6"/>
        <end position="26"/>
    </location>
</feature>
<accession>A0A8J2HEH9</accession>
<name>A0A8J2HEH9_COTCN</name>
<evidence type="ECO:0000313" key="3">
    <source>
        <dbReference type="Proteomes" id="UP000786811"/>
    </source>
</evidence>
<proteinExistence type="predicted"/>
<comment type="caution">
    <text evidence="2">The sequence shown here is derived from an EMBL/GenBank/DDBJ whole genome shotgun (WGS) entry which is preliminary data.</text>
</comment>
<sequence>ASLDSYLPYIGGAGALVLTGVAAYYATKPIPETPLMPLDAQSRLLPVSDRSGNHLFIEFHVNQRSSIDELDPLDPFPSSGSPIDDQLTMDRQQTQESVFINVLARVQRQSDPQATQPLPLPLGLYLNLAI</sequence>
<reference evidence="2" key="1">
    <citation type="submission" date="2021-04" db="EMBL/GenBank/DDBJ databases">
        <authorList>
            <person name="Chebbi M.A.C M."/>
        </authorList>
    </citation>
    <scope>NUCLEOTIDE SEQUENCE</scope>
</reference>
<protein>
    <submittedName>
        <fullName evidence="2">Uncharacterized protein</fullName>
    </submittedName>
</protein>
<feature type="non-terminal residue" evidence="2">
    <location>
        <position position="1"/>
    </location>
</feature>